<comment type="caution">
    <text evidence="1">The sequence shown here is derived from an EMBL/GenBank/DDBJ whole genome shotgun (WGS) entry which is preliminary data.</text>
</comment>
<proteinExistence type="predicted"/>
<name>A0A068S7Y5_9FUNG</name>
<evidence type="ECO:0000313" key="1">
    <source>
        <dbReference type="EMBL" id="CDH58080.1"/>
    </source>
</evidence>
<organism evidence="1 2">
    <name type="scientific">Lichtheimia corymbifera JMRC:FSU:9682</name>
    <dbReference type="NCBI Taxonomy" id="1263082"/>
    <lineage>
        <taxon>Eukaryota</taxon>
        <taxon>Fungi</taxon>
        <taxon>Fungi incertae sedis</taxon>
        <taxon>Mucoromycota</taxon>
        <taxon>Mucoromycotina</taxon>
        <taxon>Mucoromycetes</taxon>
        <taxon>Mucorales</taxon>
        <taxon>Lichtheimiaceae</taxon>
        <taxon>Lichtheimia</taxon>
    </lineage>
</organism>
<evidence type="ECO:0000313" key="2">
    <source>
        <dbReference type="Proteomes" id="UP000027586"/>
    </source>
</evidence>
<protein>
    <submittedName>
        <fullName evidence="1">Uncharacterized protein</fullName>
    </submittedName>
</protein>
<dbReference type="VEuPathDB" id="FungiDB:LCOR_08959.1"/>
<sequence>MSPPAKVEKKIQEVDPRSTLAGGDIAKSRIVEVDRETCTQGALHSDEQLCSIEDPTFHCKSASSALSGSTYLTMNKDHLSYGITLIA</sequence>
<keyword evidence="2" id="KW-1185">Reference proteome</keyword>
<dbReference type="EMBL" id="CBTN010000052">
    <property type="protein sequence ID" value="CDH58080.1"/>
    <property type="molecule type" value="Genomic_DNA"/>
</dbReference>
<dbReference type="Proteomes" id="UP000027586">
    <property type="component" value="Unassembled WGS sequence"/>
</dbReference>
<accession>A0A068S7Y5</accession>
<reference evidence="1" key="1">
    <citation type="submission" date="2013-08" db="EMBL/GenBank/DDBJ databases">
        <title>Gene expansion shapes genome architecture in the human pathogen Lichtheimia corymbifera: an evolutionary genomics analysis in the ancient terrestrial Mucorales (Mucoromycotina).</title>
        <authorList>
            <person name="Schwartze V.U."/>
            <person name="Winter S."/>
            <person name="Shelest E."/>
            <person name="Marcet-Houben M."/>
            <person name="Horn F."/>
            <person name="Wehner S."/>
            <person name="Hoffmann K."/>
            <person name="Riege K."/>
            <person name="Sammeth M."/>
            <person name="Nowrousian M."/>
            <person name="Valiante V."/>
            <person name="Linde J."/>
            <person name="Jacobsen I.D."/>
            <person name="Marz M."/>
            <person name="Brakhage A.A."/>
            <person name="Gabaldon T."/>
            <person name="Bocker S."/>
            <person name="Voigt K."/>
        </authorList>
    </citation>
    <scope>NUCLEOTIDE SEQUENCE [LARGE SCALE GENOMIC DNA]</scope>
    <source>
        <strain evidence="1">FSU 9682</strain>
    </source>
</reference>
<gene>
    <name evidence="1" type="ORF">LCOR_08959.1</name>
</gene>
<dbReference type="AlphaFoldDB" id="A0A068S7Y5"/>